<organism evidence="4 5">
    <name type="scientific">Cadophora malorum</name>
    <dbReference type="NCBI Taxonomy" id="108018"/>
    <lineage>
        <taxon>Eukaryota</taxon>
        <taxon>Fungi</taxon>
        <taxon>Dikarya</taxon>
        <taxon>Ascomycota</taxon>
        <taxon>Pezizomycotina</taxon>
        <taxon>Leotiomycetes</taxon>
        <taxon>Helotiales</taxon>
        <taxon>Ploettnerulaceae</taxon>
        <taxon>Cadophora</taxon>
    </lineage>
</organism>
<dbReference type="SUPFAM" id="SSF51735">
    <property type="entry name" value="NAD(P)-binding Rossmann-fold domains"/>
    <property type="match status" value="1"/>
</dbReference>
<dbReference type="PANTHER" id="PTHR24320:SF283">
    <property type="entry name" value="RETINOL DEHYDROGENASE 11"/>
    <property type="match status" value="1"/>
</dbReference>
<keyword evidence="5" id="KW-1185">Reference proteome</keyword>
<sequence length="343" mass="36877">MASRSEFGESTTATEVASTFSEHIKGKTILIVGVSPQSLGEHIAVSTARHSPSHLLLASRTPSKISTVISQINTISPTLKVTPTTIDLSSQTSIRSAAKEILSLAPKLDILINNAAVNVQTYQETEQGIEMHFGTNHIGLFLLTNLLLPSIIAASTSSKPGETRIVNLTSAGHRLSPVRFSDYNFKKAIEDLPEEERPPPGLPEKLMPGKGETYNTFLAYGQSKTANILFSGSLNKELGERGVRTYAVHPGSIWTGLARNLDEEGQELIKKTGKFWKTGDQGAAGTLVAAFDPALNEVPAGGYYMADCQVAEAAPSAIDEGIAKKLWSLSEELVDEKFDLKSL</sequence>
<protein>
    <recommendedName>
        <fullName evidence="6">NAD(P)-binding protein</fullName>
    </recommendedName>
</protein>
<name>A0A8H7WE96_9HELO</name>
<dbReference type="EMBL" id="JAFJYH010000037">
    <property type="protein sequence ID" value="KAG4423225.1"/>
    <property type="molecule type" value="Genomic_DNA"/>
</dbReference>
<evidence type="ECO:0008006" key="6">
    <source>
        <dbReference type="Google" id="ProtNLM"/>
    </source>
</evidence>
<proteinExistence type="inferred from homology"/>
<accession>A0A8H7WE96</accession>
<dbReference type="AlphaFoldDB" id="A0A8H7WE96"/>
<dbReference type="InterPro" id="IPR036291">
    <property type="entry name" value="NAD(P)-bd_dom_sf"/>
</dbReference>
<dbReference type="InterPro" id="IPR002347">
    <property type="entry name" value="SDR_fam"/>
</dbReference>
<dbReference type="PRINTS" id="PR00081">
    <property type="entry name" value="GDHRDH"/>
</dbReference>
<reference evidence="4" key="1">
    <citation type="submission" date="2021-02" db="EMBL/GenBank/DDBJ databases">
        <title>Genome sequence Cadophora malorum strain M34.</title>
        <authorList>
            <person name="Stefanovic E."/>
            <person name="Vu D."/>
            <person name="Scully C."/>
            <person name="Dijksterhuis J."/>
            <person name="Roader J."/>
            <person name="Houbraken J."/>
        </authorList>
    </citation>
    <scope>NUCLEOTIDE SEQUENCE</scope>
    <source>
        <strain evidence="4">M34</strain>
    </source>
</reference>
<dbReference type="Gene3D" id="3.40.50.720">
    <property type="entry name" value="NAD(P)-binding Rossmann-like Domain"/>
    <property type="match status" value="1"/>
</dbReference>
<dbReference type="Proteomes" id="UP000664132">
    <property type="component" value="Unassembled WGS sequence"/>
</dbReference>
<evidence type="ECO:0000313" key="4">
    <source>
        <dbReference type="EMBL" id="KAG4423225.1"/>
    </source>
</evidence>
<comment type="caution">
    <text evidence="4">The sequence shown here is derived from an EMBL/GenBank/DDBJ whole genome shotgun (WGS) entry which is preliminary data.</text>
</comment>
<dbReference type="PANTHER" id="PTHR24320">
    <property type="entry name" value="RETINOL DEHYDROGENASE"/>
    <property type="match status" value="1"/>
</dbReference>
<evidence type="ECO:0000256" key="1">
    <source>
        <dbReference type="ARBA" id="ARBA00006484"/>
    </source>
</evidence>
<dbReference type="OrthoDB" id="191139at2759"/>
<evidence type="ECO:0000313" key="5">
    <source>
        <dbReference type="Proteomes" id="UP000664132"/>
    </source>
</evidence>
<gene>
    <name evidence="4" type="ORF">IFR04_003591</name>
</gene>
<keyword evidence="2" id="KW-0560">Oxidoreductase</keyword>
<comment type="similarity">
    <text evidence="1 3">Belongs to the short-chain dehydrogenases/reductases (SDR) family.</text>
</comment>
<evidence type="ECO:0000256" key="2">
    <source>
        <dbReference type="ARBA" id="ARBA00023002"/>
    </source>
</evidence>
<evidence type="ECO:0000256" key="3">
    <source>
        <dbReference type="RuleBase" id="RU000363"/>
    </source>
</evidence>
<dbReference type="PRINTS" id="PR00080">
    <property type="entry name" value="SDRFAMILY"/>
</dbReference>
<dbReference type="Pfam" id="PF00106">
    <property type="entry name" value="adh_short"/>
    <property type="match status" value="2"/>
</dbReference>
<dbReference type="GO" id="GO:0016491">
    <property type="term" value="F:oxidoreductase activity"/>
    <property type="evidence" value="ECO:0007669"/>
    <property type="project" value="UniProtKB-KW"/>
</dbReference>